<accession>A0ABM7Q572</accession>
<dbReference type="Proteomes" id="UP000681317">
    <property type="component" value="Chromosome"/>
</dbReference>
<organism evidence="1 2">
    <name type="scientific">Noviluteimonas caseinilytica</name>
    <dbReference type="NCBI Taxonomy" id="2675101"/>
    <lineage>
        <taxon>Bacteria</taxon>
        <taxon>Pseudomonadati</taxon>
        <taxon>Pseudomonadota</taxon>
        <taxon>Gammaproteobacteria</taxon>
        <taxon>Lysobacterales</taxon>
        <taxon>Lysobacteraceae</taxon>
        <taxon>Noviluteimonas</taxon>
    </lineage>
</organism>
<proteinExistence type="predicted"/>
<reference evidence="1 2" key="1">
    <citation type="submission" date="2021-03" db="EMBL/GenBank/DDBJ databases">
        <title>Complete Genome Sequences of Two Lysobacter Strains Isolated from Sea Water (Lysobacter caseinilyticus) and Soil (Lysobacter helvus) in South Korea.</title>
        <authorList>
            <person name="Watanabe Y."/>
            <person name="Arakawa K."/>
        </authorList>
    </citation>
    <scope>NUCLEOTIDE SEQUENCE [LARGE SCALE GENOMIC DNA]</scope>
    <source>
        <strain evidence="1 2">KVB24</strain>
    </source>
</reference>
<keyword evidence="2" id="KW-1185">Reference proteome</keyword>
<evidence type="ECO:0000313" key="1">
    <source>
        <dbReference type="EMBL" id="BCT92383.1"/>
    </source>
</evidence>
<dbReference type="EMBL" id="AP024545">
    <property type="protein sequence ID" value="BCT92383.1"/>
    <property type="molecule type" value="Genomic_DNA"/>
</dbReference>
<sequence length="97" mass="10750">MTDLVLRDIDPELADRIKRLSSARGWAMHDTLRILMEQGLYACEAGMDVHFSDPEANALLEAIKALETVADDQGFGLIGRAPAPPPPQHILDRWAED</sequence>
<protein>
    <submittedName>
        <fullName evidence="1">Uncharacterized protein</fullName>
    </submittedName>
</protein>
<name>A0ABM7Q572_9GAMM</name>
<gene>
    <name evidence="1" type="ORF">LYSCAS_14070</name>
</gene>
<evidence type="ECO:0000313" key="2">
    <source>
        <dbReference type="Proteomes" id="UP000681317"/>
    </source>
</evidence>